<feature type="compositionally biased region" description="Low complexity" evidence="1">
    <location>
        <begin position="227"/>
        <end position="242"/>
    </location>
</feature>
<sequence length="763" mass="84438">MPAALPTLSSAQAVGLVHKARQQLVQGLVQALPGLAAQLDAFLCELADQVGTQREMQDRQAARQRFRLLRTDWVQACCSALNAALAESIRPAPPSRHASLTQPGTFELLSDDAIENQIQASRLALAASELAGNSFEALRLRSQWLQRQELAADDLLRPETFCQLLVVQWQNCDLPRTDLQSLTAPLQTALGELLQAQYAALHQLYDRQNVPPSKDLTTIRRNPDTTPLPLHAAGSPAAAASPIPVPRHPLLRARQRAQDVLQQLRQLVQPAGGLAARAPGRATPGRATPGRAAPGRAEPASQPLAQALADQSLQDASDYVPLPSGRAAIDIDIVQLAQALRQRSNVWKQQTSVPSERAAIEVVALMFQSILAEDRIPPSIRVWFARLQLPVLRVALAEPEFFSNLEHPARLLIDRMGACVMGFDATSMGGNALEAEIRRLVQIIEQYPETGQRVFVLTHQEFEDFLARYLTQEQSKTRIITLAQQVEQKETLTIQYTIELRRLLKDMPVRDELRDFLFRVWAEVLALSAVRHGPAHAHTLAFKQTASDLVWAGSAKPTRQQRAQLIRSLPHLLQRLREGLTLVGMDTGVQAEQIKRLTDTLAEAFIAKTAAIAPEDLEIMAQRLSRLEDFMTEDGPQDDTPLSAENIEMLLGVDIVGLHVMASTASPVDPTLREWACALQPGSWFTLDHNGASVQVQYAWRSNQRQLHLFATLDGQCYLMPLQRLASYLQSGLLQWYDAEGLTLRATRDALAKIEANPERLQA</sequence>
<name>A0ABT2PNZ7_9BURK</name>
<keyword evidence="3" id="KW-1185">Reference proteome</keyword>
<gene>
    <name evidence="2" type="ORF">N0K08_13015</name>
</gene>
<dbReference type="EMBL" id="JAODYH010000005">
    <property type="protein sequence ID" value="MCT9811564.1"/>
    <property type="molecule type" value="Genomic_DNA"/>
</dbReference>
<evidence type="ECO:0000313" key="3">
    <source>
        <dbReference type="Proteomes" id="UP001525968"/>
    </source>
</evidence>
<organism evidence="2 3">
    <name type="scientific">Acidovorax bellezanensis</name>
    <dbReference type="NCBI Taxonomy" id="2976702"/>
    <lineage>
        <taxon>Bacteria</taxon>
        <taxon>Pseudomonadati</taxon>
        <taxon>Pseudomonadota</taxon>
        <taxon>Betaproteobacteria</taxon>
        <taxon>Burkholderiales</taxon>
        <taxon>Comamonadaceae</taxon>
        <taxon>Acidovorax</taxon>
    </lineage>
</organism>
<dbReference type="Pfam" id="PF07793">
    <property type="entry name" value="DUF1631"/>
    <property type="match status" value="1"/>
</dbReference>
<dbReference type="Proteomes" id="UP001525968">
    <property type="component" value="Unassembled WGS sequence"/>
</dbReference>
<evidence type="ECO:0000313" key="2">
    <source>
        <dbReference type="EMBL" id="MCT9811564.1"/>
    </source>
</evidence>
<evidence type="ECO:0000256" key="1">
    <source>
        <dbReference type="SAM" id="MobiDB-lite"/>
    </source>
</evidence>
<feature type="region of interest" description="Disordered" evidence="1">
    <location>
        <begin position="272"/>
        <end position="301"/>
    </location>
</feature>
<dbReference type="InterPro" id="IPR012434">
    <property type="entry name" value="DUF1631"/>
</dbReference>
<protein>
    <submittedName>
        <fullName evidence="2">DUF1631 domain-containing protein</fullName>
    </submittedName>
</protein>
<reference evidence="2 3" key="1">
    <citation type="submission" date="2022-09" db="EMBL/GenBank/DDBJ databases">
        <title>Draft genome of isolate Be4.</title>
        <authorList>
            <person name="Sanchez-Castro I."/>
            <person name="Martinez-Rodriguez P."/>
            <person name="Descostes M."/>
            <person name="Merroun M."/>
        </authorList>
    </citation>
    <scope>NUCLEOTIDE SEQUENCE [LARGE SCALE GENOMIC DNA]</scope>
    <source>
        <strain evidence="2 3">Be4</strain>
    </source>
</reference>
<feature type="region of interest" description="Disordered" evidence="1">
    <location>
        <begin position="210"/>
        <end position="244"/>
    </location>
</feature>
<proteinExistence type="predicted"/>
<dbReference type="RefSeq" id="WP_261500804.1">
    <property type="nucleotide sequence ID" value="NZ_JAODYH010000005.1"/>
</dbReference>
<accession>A0ABT2PNZ7</accession>
<comment type="caution">
    <text evidence="2">The sequence shown here is derived from an EMBL/GenBank/DDBJ whole genome shotgun (WGS) entry which is preliminary data.</text>
</comment>